<reference evidence="12 13" key="1">
    <citation type="submission" date="2007-08" db="EMBL/GenBank/DDBJ databases">
        <title>Complete sequence of Roseiflexus castenholzii DSM 13941.</title>
        <authorList>
            <consortium name="US DOE Joint Genome Institute"/>
            <person name="Copeland A."/>
            <person name="Lucas S."/>
            <person name="Lapidus A."/>
            <person name="Barry K."/>
            <person name="Glavina del Rio T."/>
            <person name="Dalin E."/>
            <person name="Tice H."/>
            <person name="Pitluck S."/>
            <person name="Thompson L.S."/>
            <person name="Brettin T."/>
            <person name="Bruce D."/>
            <person name="Detter J.C."/>
            <person name="Han C."/>
            <person name="Tapia R."/>
            <person name="Schmutz J."/>
            <person name="Larimer F."/>
            <person name="Land M."/>
            <person name="Hauser L."/>
            <person name="Kyrpides N."/>
            <person name="Mikhailova N."/>
            <person name="Bryant D.A."/>
            <person name="Hanada S."/>
            <person name="Tsukatani Y."/>
            <person name="Richardson P."/>
        </authorList>
    </citation>
    <scope>NUCLEOTIDE SEQUENCE [LARGE SCALE GENOMIC DNA]</scope>
    <source>
        <strain evidence="13">DSM 13941 / HLO8</strain>
    </source>
</reference>
<evidence type="ECO:0000256" key="1">
    <source>
        <dbReference type="ARBA" id="ARBA00010141"/>
    </source>
</evidence>
<dbReference type="InterPro" id="IPR001088">
    <property type="entry name" value="Glyco_hydro_4"/>
</dbReference>
<feature type="domain" description="Glycosyl hydrolase family 4 C-terminal" evidence="11">
    <location>
        <begin position="191"/>
        <end position="397"/>
    </location>
</feature>
<evidence type="ECO:0000256" key="5">
    <source>
        <dbReference type="ARBA" id="ARBA00023211"/>
    </source>
</evidence>
<dbReference type="Gene3D" id="3.90.110.10">
    <property type="entry name" value="Lactate dehydrogenase/glycoside hydrolase, family 4, C-terminal"/>
    <property type="match status" value="1"/>
</dbReference>
<evidence type="ECO:0000313" key="13">
    <source>
        <dbReference type="Proteomes" id="UP000000263"/>
    </source>
</evidence>
<sequence>MNIVVIGGGSTYTPELINGLITRSATLHVRTVWLVDPDEERLHIVGSFVQRMVRHAGAGFQVELTTERRRALEGADYVITQFRVGGQQARHNDELLGRRHHLVGQETTGVGGFAKALRTIPIVLDVARDMRANAPQAILLNFTNPAGIVTEAVARHGGVPVIGLCNNAINAQRGIARMCDVPPEQVFIEQVGLNHLNWIRRVTINGEDATNAVIAAYVERLRHDDDPLRFPPRLIHILRAIPSSYLRYFYLTPQIIARQNSGEPTRAEVVMEVERRLLARYADPTLREMPPELMERGGAYYSTAAAALIESLYTDDNAIHVVNTRNNGAIPNLADDVVVEMPCAVGKCGATPIPVAPLEPAFHGLTCQVKAYELLTVQAAVEGNEEAAMLALLANPLGPDAAHVEAVWEDIKRTNRGLLPTFER</sequence>
<keyword evidence="4 10" id="KW-0520">NAD</keyword>
<dbReference type="Proteomes" id="UP000000263">
    <property type="component" value="Chromosome"/>
</dbReference>
<dbReference type="PRINTS" id="PR00732">
    <property type="entry name" value="GLHYDRLASE4"/>
</dbReference>
<evidence type="ECO:0000256" key="10">
    <source>
        <dbReference type="RuleBase" id="RU361152"/>
    </source>
</evidence>
<dbReference type="GO" id="GO:0005975">
    <property type="term" value="P:carbohydrate metabolic process"/>
    <property type="evidence" value="ECO:0007669"/>
    <property type="project" value="InterPro"/>
</dbReference>
<dbReference type="OrthoDB" id="9808275at2"/>
<comment type="cofactor">
    <cofactor evidence="10">
        <name>NAD(+)</name>
        <dbReference type="ChEBI" id="CHEBI:57540"/>
    </cofactor>
    <text evidence="10">Binds 1 NAD(+) per subunit.</text>
</comment>
<dbReference type="KEGG" id="rca:Rcas_1385"/>
<dbReference type="HOGENOM" id="CLU_045951_0_1_0"/>
<feature type="site" description="Increases basicity of active site Tyr" evidence="9">
    <location>
        <position position="106"/>
    </location>
</feature>
<evidence type="ECO:0000256" key="3">
    <source>
        <dbReference type="ARBA" id="ARBA00022801"/>
    </source>
</evidence>
<dbReference type="Pfam" id="PF11975">
    <property type="entry name" value="Glyco_hydro_4C"/>
    <property type="match status" value="1"/>
</dbReference>
<dbReference type="InterPro" id="IPR036291">
    <property type="entry name" value="NAD(P)-bd_dom_sf"/>
</dbReference>
<keyword evidence="8" id="KW-0533">Nickel</keyword>
<dbReference type="RefSeq" id="WP_012119910.1">
    <property type="nucleotide sequence ID" value="NC_009767.1"/>
</dbReference>
<accession>A7NJ15</accession>
<dbReference type="GO" id="GO:0016616">
    <property type="term" value="F:oxidoreductase activity, acting on the CH-OH group of donors, NAD or NADP as acceptor"/>
    <property type="evidence" value="ECO:0007669"/>
    <property type="project" value="InterPro"/>
</dbReference>
<gene>
    <name evidence="12" type="ordered locus">Rcas_1385</name>
</gene>
<dbReference type="EMBL" id="CP000804">
    <property type="protein sequence ID" value="ABU57481.1"/>
    <property type="molecule type" value="Genomic_DNA"/>
</dbReference>
<dbReference type="Gene3D" id="3.40.50.720">
    <property type="entry name" value="NAD(P)-binding Rossmann-like Domain"/>
    <property type="match status" value="1"/>
</dbReference>
<dbReference type="CAZy" id="GH4">
    <property type="family name" value="Glycoside Hydrolase Family 4"/>
</dbReference>
<dbReference type="Pfam" id="PF02056">
    <property type="entry name" value="Glyco_hydro_4"/>
    <property type="match status" value="1"/>
</dbReference>
<evidence type="ECO:0000256" key="9">
    <source>
        <dbReference type="PIRSR" id="PIRSR601088-4"/>
    </source>
</evidence>
<keyword evidence="2 8" id="KW-0479">Metal-binding</keyword>
<dbReference type="GO" id="GO:0046872">
    <property type="term" value="F:metal ion binding"/>
    <property type="evidence" value="ECO:0007669"/>
    <property type="project" value="UniProtKB-KW"/>
</dbReference>
<evidence type="ECO:0000256" key="4">
    <source>
        <dbReference type="ARBA" id="ARBA00023027"/>
    </source>
</evidence>
<evidence type="ECO:0000259" key="11">
    <source>
        <dbReference type="Pfam" id="PF11975"/>
    </source>
</evidence>
<feature type="binding site" evidence="7">
    <location>
        <position position="144"/>
    </location>
    <ligand>
        <name>substrate</name>
    </ligand>
</feature>
<dbReference type="SUPFAM" id="SSF51735">
    <property type="entry name" value="NAD(P)-binding Rossmann-fold domains"/>
    <property type="match status" value="1"/>
</dbReference>
<feature type="binding site" evidence="8">
    <location>
        <position position="165"/>
    </location>
    <ligand>
        <name>Mn(2+)</name>
        <dbReference type="ChEBI" id="CHEBI:29035"/>
    </ligand>
</feature>
<comment type="similarity">
    <text evidence="1 10">Belongs to the glycosyl hydrolase 4 family.</text>
</comment>
<dbReference type="STRING" id="383372.Rcas_1385"/>
<evidence type="ECO:0000256" key="6">
    <source>
        <dbReference type="ARBA" id="ARBA00023295"/>
    </source>
</evidence>
<proteinExistence type="inferred from homology"/>
<dbReference type="PANTHER" id="PTHR32092">
    <property type="entry name" value="6-PHOSPHO-BETA-GLUCOSIDASE-RELATED"/>
    <property type="match status" value="1"/>
</dbReference>
<keyword evidence="3 10" id="KW-0378">Hydrolase</keyword>
<keyword evidence="5 8" id="KW-0464">Manganese</keyword>
<dbReference type="CDD" id="cd05296">
    <property type="entry name" value="GH4_P_beta_glucosidase"/>
    <property type="match status" value="1"/>
</dbReference>
<keyword evidence="8" id="KW-0170">Cobalt</keyword>
<dbReference type="AlphaFoldDB" id="A7NJ15"/>
<protein>
    <submittedName>
        <fullName evidence="12">Glycoside hydrolase family 4</fullName>
    </submittedName>
</protein>
<feature type="binding site" evidence="7">
    <location>
        <position position="90"/>
    </location>
    <ligand>
        <name>substrate</name>
    </ligand>
</feature>
<dbReference type="InterPro" id="IPR022616">
    <property type="entry name" value="Glyco_hydro_4_C"/>
</dbReference>
<name>A7NJ15_ROSCS</name>
<organism evidence="12 13">
    <name type="scientific">Roseiflexus castenholzii (strain DSM 13941 / HLO8)</name>
    <dbReference type="NCBI Taxonomy" id="383372"/>
    <lineage>
        <taxon>Bacteria</taxon>
        <taxon>Bacillati</taxon>
        <taxon>Chloroflexota</taxon>
        <taxon>Chloroflexia</taxon>
        <taxon>Chloroflexales</taxon>
        <taxon>Roseiflexineae</taxon>
        <taxon>Roseiflexaceae</taxon>
        <taxon>Roseiflexus</taxon>
    </lineage>
</organism>
<dbReference type="eggNOG" id="COG1486">
    <property type="taxonomic scope" value="Bacteria"/>
</dbReference>
<evidence type="ECO:0000256" key="2">
    <source>
        <dbReference type="ARBA" id="ARBA00022723"/>
    </source>
</evidence>
<dbReference type="SUPFAM" id="SSF56327">
    <property type="entry name" value="LDH C-terminal domain-like"/>
    <property type="match status" value="1"/>
</dbReference>
<keyword evidence="6 10" id="KW-0326">Glycosidase</keyword>
<evidence type="ECO:0000256" key="8">
    <source>
        <dbReference type="PIRSR" id="PIRSR601088-3"/>
    </source>
</evidence>
<keyword evidence="8" id="KW-0408">Iron</keyword>
<dbReference type="GO" id="GO:0004553">
    <property type="term" value="F:hydrolase activity, hydrolyzing O-glycosyl compounds"/>
    <property type="evidence" value="ECO:0007669"/>
    <property type="project" value="InterPro"/>
</dbReference>
<feature type="binding site" evidence="8">
    <location>
        <position position="195"/>
    </location>
    <ligand>
        <name>Mn(2+)</name>
        <dbReference type="ChEBI" id="CHEBI:29035"/>
    </ligand>
</feature>
<dbReference type="PANTHER" id="PTHR32092:SF5">
    <property type="entry name" value="6-PHOSPHO-BETA-GLUCOSIDASE"/>
    <property type="match status" value="1"/>
</dbReference>
<keyword evidence="13" id="KW-1185">Reference proteome</keyword>
<evidence type="ECO:0000256" key="7">
    <source>
        <dbReference type="PIRSR" id="PIRSR601088-2"/>
    </source>
</evidence>
<evidence type="ECO:0000313" key="12">
    <source>
        <dbReference type="EMBL" id="ABU57481.1"/>
    </source>
</evidence>
<dbReference type="InterPro" id="IPR015955">
    <property type="entry name" value="Lactate_DH/Glyco_Ohase_4_C"/>
</dbReference>